<keyword evidence="1" id="KW-1133">Transmembrane helix</keyword>
<dbReference type="InterPro" id="IPR011333">
    <property type="entry name" value="SKP1/BTB/POZ_sf"/>
</dbReference>
<dbReference type="AlphaFoldDB" id="A0A914NYF6"/>
<reference evidence="4" key="1">
    <citation type="submission" date="2022-11" db="UniProtKB">
        <authorList>
            <consortium name="WormBaseParasite"/>
        </authorList>
    </citation>
    <scope>IDENTIFICATION</scope>
</reference>
<evidence type="ECO:0000256" key="1">
    <source>
        <dbReference type="SAM" id="Phobius"/>
    </source>
</evidence>
<keyword evidence="1" id="KW-0812">Transmembrane</keyword>
<feature type="transmembrane region" description="Helical" evidence="1">
    <location>
        <begin position="6"/>
        <end position="31"/>
    </location>
</feature>
<dbReference type="Gene3D" id="3.30.710.10">
    <property type="entry name" value="Potassium Channel Kv1.1, Chain A"/>
    <property type="match status" value="1"/>
</dbReference>
<protein>
    <submittedName>
        <fullName evidence="4">BTB domain-containing protein</fullName>
    </submittedName>
</protein>
<keyword evidence="3" id="KW-1185">Reference proteome</keyword>
<dbReference type="CDD" id="cd18186">
    <property type="entry name" value="BTB_POZ_ZBTB_KLHL-like"/>
    <property type="match status" value="1"/>
</dbReference>
<dbReference type="SUPFAM" id="SSF54695">
    <property type="entry name" value="POZ domain"/>
    <property type="match status" value="1"/>
</dbReference>
<evidence type="ECO:0000259" key="2">
    <source>
        <dbReference type="PROSITE" id="PS50097"/>
    </source>
</evidence>
<accession>A0A914NYF6</accession>
<name>A0A914NYF6_9BILA</name>
<dbReference type="Proteomes" id="UP000887578">
    <property type="component" value="Unplaced"/>
</dbReference>
<proteinExistence type="predicted"/>
<dbReference type="InterPro" id="IPR000210">
    <property type="entry name" value="BTB/POZ_dom"/>
</dbReference>
<dbReference type="PROSITE" id="PS50097">
    <property type="entry name" value="BTB"/>
    <property type="match status" value="1"/>
</dbReference>
<dbReference type="Pfam" id="PF00651">
    <property type="entry name" value="BTB"/>
    <property type="match status" value="1"/>
</dbReference>
<organism evidence="3 4">
    <name type="scientific">Panagrolaimus davidi</name>
    <dbReference type="NCBI Taxonomy" id="227884"/>
    <lineage>
        <taxon>Eukaryota</taxon>
        <taxon>Metazoa</taxon>
        <taxon>Ecdysozoa</taxon>
        <taxon>Nematoda</taxon>
        <taxon>Chromadorea</taxon>
        <taxon>Rhabditida</taxon>
        <taxon>Tylenchina</taxon>
        <taxon>Panagrolaimomorpha</taxon>
        <taxon>Panagrolaimoidea</taxon>
        <taxon>Panagrolaimidae</taxon>
        <taxon>Panagrolaimus</taxon>
    </lineage>
</organism>
<keyword evidence="1" id="KW-0472">Membrane</keyword>
<feature type="domain" description="BTB" evidence="2">
    <location>
        <begin position="64"/>
        <end position="121"/>
    </location>
</feature>
<sequence>MSDLPPWLVLFWILLGILLLMVIIIVLCILLPKNQKPSKSDKLYNDIINASPSTVLENASKKYFDVIFCTNDSKKVFGHRCILFTFSDIFEAFFNESNDIPIEIEVDFPESIVSRAIEFCYGKTDGIHGFEEELIEFAEKYSI</sequence>
<dbReference type="WBParaSite" id="PDA_v2.g1043.t1">
    <property type="protein sequence ID" value="PDA_v2.g1043.t1"/>
    <property type="gene ID" value="PDA_v2.g1043"/>
</dbReference>
<evidence type="ECO:0000313" key="3">
    <source>
        <dbReference type="Proteomes" id="UP000887578"/>
    </source>
</evidence>
<evidence type="ECO:0000313" key="4">
    <source>
        <dbReference type="WBParaSite" id="PDA_v2.g1043.t1"/>
    </source>
</evidence>